<name>A0A7V7QI70_9FIRM</name>
<feature type="chain" id="PRO_5031076640" evidence="1">
    <location>
        <begin position="29"/>
        <end position="168"/>
    </location>
</feature>
<organism evidence="2 3">
    <name type="scientific">Candidatus Galacturonatibacter soehngenii</name>
    <dbReference type="NCBI Taxonomy" id="2307010"/>
    <lineage>
        <taxon>Bacteria</taxon>
        <taxon>Bacillati</taxon>
        <taxon>Bacillota</taxon>
        <taxon>Clostridia</taxon>
        <taxon>Lachnospirales</taxon>
        <taxon>Lachnospiraceae</taxon>
        <taxon>Candidatus Galacturonatibacter</taxon>
    </lineage>
</organism>
<reference evidence="2 3" key="1">
    <citation type="submission" date="2019-09" db="EMBL/GenBank/DDBJ databases">
        <authorList>
            <person name="Valk L.C."/>
        </authorList>
    </citation>
    <scope>NUCLEOTIDE SEQUENCE [LARGE SCALE GENOMIC DNA]</scope>
    <source>
        <strain evidence="2">GalUA</strain>
    </source>
</reference>
<keyword evidence="3" id="KW-1185">Reference proteome</keyword>
<gene>
    <name evidence="2" type="ORF">F7O84_15890</name>
</gene>
<accession>A0A7V7QI70</accession>
<reference evidence="2 3" key="2">
    <citation type="submission" date="2020-02" db="EMBL/GenBank/DDBJ databases">
        <title>Candidatus Galacturonibacter soehngenii shows hetero-acetogenic catabolism of galacturonic acid but lacks a canonical carbon monoxide dehydrogenase/acetyl-CoA synthase complex.</title>
        <authorList>
            <person name="Diender M."/>
            <person name="Stouten G.R."/>
            <person name="Petersen J.F."/>
            <person name="Nielsen P.H."/>
            <person name="Dueholm M.S."/>
            <person name="Pronk J.T."/>
            <person name="Van Loosdrecht M.C.M."/>
        </authorList>
    </citation>
    <scope>NUCLEOTIDE SEQUENCE [LARGE SCALE GENOMIC DNA]</scope>
    <source>
        <strain evidence="2">GalUA</strain>
    </source>
</reference>
<dbReference type="AlphaFoldDB" id="A0A7V7QI70"/>
<sequence>MKKRLVKMFLGAAMTVSMLSAALLPVSAMNDTTTRDCYVSGGKTFVGTVESRIWAATGAKFDATSSSWVFKKPSNIYIRNHQNTLTLKSGGLGVSISCPYGGVSYSNGGKTAIMATGSVSGYDATYRGINSYGNSVNGVGWWVNCYSDQSLQLDGQQFNCSASVFKGL</sequence>
<dbReference type="EMBL" id="WAGX01000007">
    <property type="protein sequence ID" value="KAB1435857.1"/>
    <property type="molecule type" value="Genomic_DNA"/>
</dbReference>
<evidence type="ECO:0000256" key="1">
    <source>
        <dbReference type="SAM" id="SignalP"/>
    </source>
</evidence>
<evidence type="ECO:0000313" key="3">
    <source>
        <dbReference type="Proteomes" id="UP000461768"/>
    </source>
</evidence>
<dbReference type="RefSeq" id="WP_151147500.1">
    <property type="nucleotide sequence ID" value="NZ_WAGX01000007.1"/>
</dbReference>
<feature type="signal peptide" evidence="1">
    <location>
        <begin position="1"/>
        <end position="28"/>
    </location>
</feature>
<evidence type="ECO:0000313" key="2">
    <source>
        <dbReference type="EMBL" id="KAB1435857.1"/>
    </source>
</evidence>
<proteinExistence type="predicted"/>
<comment type="caution">
    <text evidence="2">The sequence shown here is derived from an EMBL/GenBank/DDBJ whole genome shotgun (WGS) entry which is preliminary data.</text>
</comment>
<protein>
    <submittedName>
        <fullName evidence="2">Uncharacterized protein</fullName>
    </submittedName>
</protein>
<dbReference type="Proteomes" id="UP000461768">
    <property type="component" value="Unassembled WGS sequence"/>
</dbReference>
<keyword evidence="1" id="KW-0732">Signal</keyword>